<keyword evidence="1" id="KW-0285">Flavoprotein</keyword>
<protein>
    <submittedName>
        <fullName evidence="4">TrpR binding protein WrbA</fullName>
    </submittedName>
</protein>
<dbReference type="AlphaFoldDB" id="A0A2X2XNE6"/>
<feature type="domain" description="Flavodoxin-like" evidence="3">
    <location>
        <begin position="4"/>
        <end position="53"/>
    </location>
</feature>
<gene>
    <name evidence="4" type="primary">wrbA_1</name>
    <name evidence="4" type="ORF">NCTC10786_02097</name>
</gene>
<keyword evidence="2" id="KW-0288">FMN</keyword>
<reference evidence="4 5" key="1">
    <citation type="submission" date="2018-06" db="EMBL/GenBank/DDBJ databases">
        <authorList>
            <consortium name="Pathogen Informatics"/>
            <person name="Doyle S."/>
        </authorList>
    </citation>
    <scope>NUCLEOTIDE SEQUENCE [LARGE SCALE GENOMIC DNA]</scope>
    <source>
        <strain evidence="4 5">NCTC10786</strain>
    </source>
</reference>
<dbReference type="InterPro" id="IPR029039">
    <property type="entry name" value="Flavoprotein-like_sf"/>
</dbReference>
<dbReference type="Proteomes" id="UP000251584">
    <property type="component" value="Unassembled WGS sequence"/>
</dbReference>
<dbReference type="Pfam" id="PF00258">
    <property type="entry name" value="Flavodoxin_1"/>
    <property type="match status" value="1"/>
</dbReference>
<dbReference type="SUPFAM" id="SSF52218">
    <property type="entry name" value="Flavoproteins"/>
    <property type="match status" value="1"/>
</dbReference>
<evidence type="ECO:0000313" key="5">
    <source>
        <dbReference type="Proteomes" id="UP000251584"/>
    </source>
</evidence>
<proteinExistence type="predicted"/>
<name>A0A2X2XNE6_CITKO</name>
<dbReference type="EMBL" id="UAVY01000003">
    <property type="protein sequence ID" value="SQB27299.1"/>
    <property type="molecule type" value="Genomic_DNA"/>
</dbReference>
<organism evidence="4 5">
    <name type="scientific">Citrobacter koseri</name>
    <name type="common">Citrobacter diversus</name>
    <dbReference type="NCBI Taxonomy" id="545"/>
    <lineage>
        <taxon>Bacteria</taxon>
        <taxon>Pseudomonadati</taxon>
        <taxon>Pseudomonadota</taxon>
        <taxon>Gammaproteobacteria</taxon>
        <taxon>Enterobacterales</taxon>
        <taxon>Enterobacteriaceae</taxon>
        <taxon>Citrobacter</taxon>
    </lineage>
</organism>
<accession>A0A2X2XNE6</accession>
<evidence type="ECO:0000256" key="2">
    <source>
        <dbReference type="ARBA" id="ARBA00022643"/>
    </source>
</evidence>
<dbReference type="GO" id="GO:0010181">
    <property type="term" value="F:FMN binding"/>
    <property type="evidence" value="ECO:0007669"/>
    <property type="project" value="InterPro"/>
</dbReference>
<dbReference type="PROSITE" id="PS50902">
    <property type="entry name" value="FLAVODOXIN_LIKE"/>
    <property type="match status" value="1"/>
</dbReference>
<evidence type="ECO:0000259" key="3">
    <source>
        <dbReference type="PROSITE" id="PS50902"/>
    </source>
</evidence>
<evidence type="ECO:0000256" key="1">
    <source>
        <dbReference type="ARBA" id="ARBA00022630"/>
    </source>
</evidence>
<dbReference type="InterPro" id="IPR008254">
    <property type="entry name" value="Flavodoxin/NO_synth"/>
</dbReference>
<dbReference type="Gene3D" id="3.40.50.360">
    <property type="match status" value="1"/>
</dbReference>
<sequence>MAKILVLYYSMYGHIETMAHAVAEGANKVDGAEVIIKRVPETMQPEIFAKAGR</sequence>
<evidence type="ECO:0000313" key="4">
    <source>
        <dbReference type="EMBL" id="SQB27299.1"/>
    </source>
</evidence>